<dbReference type="InterPro" id="IPR000866">
    <property type="entry name" value="AhpC/TSA"/>
</dbReference>
<dbReference type="PANTHER" id="PTHR42852">
    <property type="entry name" value="THIOL:DISULFIDE INTERCHANGE PROTEIN DSBE"/>
    <property type="match status" value="1"/>
</dbReference>
<dbReference type="Gene3D" id="2.60.120.260">
    <property type="entry name" value="Galactose-binding domain-like"/>
    <property type="match status" value="1"/>
</dbReference>
<sequence>MIILILFAFLSGIITILSPCILPMLPVILTGSIGNRRRPYGIITGFIISFVVFTLSLTFLVDFLNVPTNTLRTVAYISLILFGLIMLTPKLKETFEILVSLINRGGDHKKRDGFSGGFFIGLTLGIIWTPCVGPIMASVITLAATQNVNLDSVFIILSYSIGTALPMLAVIYGGKAIITKVPFLTRNPEKLERFFGIIMIIVGISIAFNLDRQFQNRILNLFPNYGSGLTAFENSDIVQNALGNNLEDSGDFRTSKEPEKGKLGYYGLAPEPLLGLKGSVVIVDFWTYSCVNCVRTIPYLRSWYENYKGLGLEIVGVHTPEFVFERDKNNVDKAVKDLGITWPVIQDNDYSIWNSYNNRYWPAKYFIDINGVVRYFHFGEGDYETSEKVIRALLIEAGVEIDNKPTNMLEEENQSNTPEIYLGYSRSRGFKSVEKILADKSRFYSLVSNLENGMWSLSGNWLITEEYIIPQDSGDLVLNFFSKDLYIVIEPEGTSGFIEVYLNNEKVQEIRPTQSRLYKLLELDNSGSNTLRLRVDGP</sequence>
<evidence type="ECO:0000256" key="4">
    <source>
        <dbReference type="ARBA" id="ARBA00022748"/>
    </source>
</evidence>
<dbReference type="AlphaFoldDB" id="A0A5C1Q8V6"/>
<dbReference type="Pfam" id="PF02683">
    <property type="entry name" value="DsbD_TM"/>
    <property type="match status" value="1"/>
</dbReference>
<dbReference type="InterPro" id="IPR050553">
    <property type="entry name" value="Thioredoxin_ResA/DsbE_sf"/>
</dbReference>
<feature type="transmembrane region" description="Helical" evidence="7">
    <location>
        <begin position="6"/>
        <end position="28"/>
    </location>
</feature>
<evidence type="ECO:0000256" key="3">
    <source>
        <dbReference type="ARBA" id="ARBA00022692"/>
    </source>
</evidence>
<keyword evidence="10" id="KW-1185">Reference proteome</keyword>
<keyword evidence="5 7" id="KW-1133">Transmembrane helix</keyword>
<evidence type="ECO:0000256" key="7">
    <source>
        <dbReference type="SAM" id="Phobius"/>
    </source>
</evidence>
<dbReference type="EMBL" id="CP035807">
    <property type="protein sequence ID" value="QEN03867.1"/>
    <property type="molecule type" value="Genomic_DNA"/>
</dbReference>
<gene>
    <name evidence="9" type="ORF">EW093_03840</name>
</gene>
<dbReference type="GO" id="GO:0016491">
    <property type="term" value="F:oxidoreductase activity"/>
    <property type="evidence" value="ECO:0007669"/>
    <property type="project" value="InterPro"/>
</dbReference>
<dbReference type="Gene3D" id="3.40.30.10">
    <property type="entry name" value="Glutaredoxin"/>
    <property type="match status" value="1"/>
</dbReference>
<dbReference type="SUPFAM" id="SSF52833">
    <property type="entry name" value="Thioredoxin-like"/>
    <property type="match status" value="1"/>
</dbReference>
<dbReference type="InterPro" id="IPR013766">
    <property type="entry name" value="Thioredoxin_domain"/>
</dbReference>
<evidence type="ECO:0000313" key="9">
    <source>
        <dbReference type="EMBL" id="QEN03867.1"/>
    </source>
</evidence>
<evidence type="ECO:0000256" key="2">
    <source>
        <dbReference type="ARBA" id="ARBA00022475"/>
    </source>
</evidence>
<dbReference type="Pfam" id="PF17991">
    <property type="entry name" value="Thioredoxin_10"/>
    <property type="match status" value="1"/>
</dbReference>
<organism evidence="9 10">
    <name type="scientific">Thiospirochaeta perfilievii</name>
    <dbReference type="NCBI Taxonomy" id="252967"/>
    <lineage>
        <taxon>Bacteria</taxon>
        <taxon>Pseudomonadati</taxon>
        <taxon>Spirochaetota</taxon>
        <taxon>Spirochaetia</taxon>
        <taxon>Spirochaetales</taxon>
        <taxon>Spirochaetaceae</taxon>
        <taxon>Thiospirochaeta</taxon>
    </lineage>
</organism>
<dbReference type="Pfam" id="PF00578">
    <property type="entry name" value="AhpC-TSA"/>
    <property type="match status" value="1"/>
</dbReference>
<dbReference type="PROSITE" id="PS51352">
    <property type="entry name" value="THIOREDOXIN_2"/>
    <property type="match status" value="1"/>
</dbReference>
<evidence type="ECO:0000256" key="6">
    <source>
        <dbReference type="ARBA" id="ARBA00023136"/>
    </source>
</evidence>
<feature type="transmembrane region" description="Helical" evidence="7">
    <location>
        <begin position="40"/>
        <end position="61"/>
    </location>
</feature>
<reference evidence="9 10" key="1">
    <citation type="submission" date="2019-02" db="EMBL/GenBank/DDBJ databases">
        <authorList>
            <person name="Fomenkov A."/>
            <person name="Dubinina G."/>
            <person name="Grabovich M."/>
            <person name="Vincze T."/>
            <person name="Roberts R.J."/>
        </authorList>
    </citation>
    <scope>NUCLEOTIDE SEQUENCE [LARGE SCALE GENOMIC DNA]</scope>
    <source>
        <strain evidence="9 10">P</strain>
    </source>
</reference>
<comment type="subcellular location">
    <subcellularLocation>
        <location evidence="1">Cell membrane</location>
        <topology evidence="1">Multi-pass membrane protein</topology>
    </subcellularLocation>
</comment>
<keyword evidence="2" id="KW-1003">Cell membrane</keyword>
<dbReference type="RefSeq" id="WP_149567125.1">
    <property type="nucleotide sequence ID" value="NZ_CP035807.1"/>
</dbReference>
<feature type="transmembrane region" description="Helical" evidence="7">
    <location>
        <begin position="194"/>
        <end position="210"/>
    </location>
</feature>
<evidence type="ECO:0000313" key="10">
    <source>
        <dbReference type="Proteomes" id="UP000323824"/>
    </source>
</evidence>
<dbReference type="InterPro" id="IPR003834">
    <property type="entry name" value="Cyt_c_assmbl_TM_dom"/>
</dbReference>
<evidence type="ECO:0000256" key="5">
    <source>
        <dbReference type="ARBA" id="ARBA00022989"/>
    </source>
</evidence>
<dbReference type="GO" id="GO:0016209">
    <property type="term" value="F:antioxidant activity"/>
    <property type="evidence" value="ECO:0007669"/>
    <property type="project" value="InterPro"/>
</dbReference>
<reference evidence="9 10" key="2">
    <citation type="submission" date="2019-09" db="EMBL/GenBank/DDBJ databases">
        <title>Complete Genome Sequence and Methylome Analysis of free living Spirochaetas.</title>
        <authorList>
            <person name="Leshcheva N."/>
            <person name="Mikheeva N."/>
        </authorList>
    </citation>
    <scope>NUCLEOTIDE SEQUENCE [LARGE SCALE GENOMIC DNA]</scope>
    <source>
        <strain evidence="9 10">P</strain>
    </source>
</reference>
<dbReference type="InterPro" id="IPR036249">
    <property type="entry name" value="Thioredoxin-like_sf"/>
</dbReference>
<dbReference type="PANTHER" id="PTHR42852:SF13">
    <property type="entry name" value="PROTEIN DIPZ"/>
    <property type="match status" value="1"/>
</dbReference>
<keyword evidence="4" id="KW-0201">Cytochrome c-type biogenesis</keyword>
<protein>
    <submittedName>
        <fullName evidence="9">Redoxin domain-containing protein</fullName>
    </submittedName>
</protein>
<keyword evidence="6 7" id="KW-0472">Membrane</keyword>
<dbReference type="OrthoDB" id="9811352at2"/>
<feature type="transmembrane region" description="Helical" evidence="7">
    <location>
        <begin position="152"/>
        <end position="173"/>
    </location>
</feature>
<keyword evidence="3 7" id="KW-0812">Transmembrane</keyword>
<dbReference type="GO" id="GO:0017004">
    <property type="term" value="P:cytochrome complex assembly"/>
    <property type="evidence" value="ECO:0007669"/>
    <property type="project" value="UniProtKB-KW"/>
</dbReference>
<dbReference type="KEGG" id="sper:EW093_03840"/>
<evidence type="ECO:0000256" key="1">
    <source>
        <dbReference type="ARBA" id="ARBA00004651"/>
    </source>
</evidence>
<feature type="transmembrane region" description="Helical" evidence="7">
    <location>
        <begin position="113"/>
        <end position="140"/>
    </location>
</feature>
<proteinExistence type="predicted"/>
<dbReference type="Proteomes" id="UP000323824">
    <property type="component" value="Chromosome"/>
</dbReference>
<name>A0A5C1Q8V6_9SPIO</name>
<dbReference type="InterPro" id="IPR041017">
    <property type="entry name" value="Thioredoxin_10"/>
</dbReference>
<accession>A0A5C1Q8V6</accession>
<evidence type="ECO:0000259" key="8">
    <source>
        <dbReference type="PROSITE" id="PS51352"/>
    </source>
</evidence>
<feature type="domain" description="Thioredoxin" evidence="8">
    <location>
        <begin position="223"/>
        <end position="395"/>
    </location>
</feature>
<dbReference type="GO" id="GO:0005886">
    <property type="term" value="C:plasma membrane"/>
    <property type="evidence" value="ECO:0007669"/>
    <property type="project" value="UniProtKB-SubCell"/>
</dbReference>
<feature type="transmembrane region" description="Helical" evidence="7">
    <location>
        <begin position="73"/>
        <end position="92"/>
    </location>
</feature>